<evidence type="ECO:0000313" key="1">
    <source>
        <dbReference type="EMBL" id="QHT29314.1"/>
    </source>
</evidence>
<proteinExistence type="predicted"/>
<accession>A0A6C0EJG4</accession>
<name>A0A6C0EJG4_9ZZZZ</name>
<organism evidence="1">
    <name type="scientific">viral metagenome</name>
    <dbReference type="NCBI Taxonomy" id="1070528"/>
    <lineage>
        <taxon>unclassified sequences</taxon>
        <taxon>metagenomes</taxon>
        <taxon>organismal metagenomes</taxon>
    </lineage>
</organism>
<reference evidence="1" key="1">
    <citation type="journal article" date="2020" name="Nature">
        <title>Giant virus diversity and host interactions through global metagenomics.</title>
        <authorList>
            <person name="Schulz F."/>
            <person name="Roux S."/>
            <person name="Paez-Espino D."/>
            <person name="Jungbluth S."/>
            <person name="Walsh D.A."/>
            <person name="Denef V.J."/>
            <person name="McMahon K.D."/>
            <person name="Konstantinidis K.T."/>
            <person name="Eloe-Fadrosh E.A."/>
            <person name="Kyrpides N.C."/>
            <person name="Woyke T."/>
        </authorList>
    </citation>
    <scope>NUCLEOTIDE SEQUENCE</scope>
    <source>
        <strain evidence="1">GVMAG-M-3300005589-24</strain>
    </source>
</reference>
<sequence length="62" mass="7453">MQAVELQNKIESYRPKIASAKRMLSLMIPNTDMWKVALRHLYQLTKELEELNERLDRLRPIE</sequence>
<dbReference type="AlphaFoldDB" id="A0A6C0EJG4"/>
<dbReference type="EMBL" id="MN738876">
    <property type="protein sequence ID" value="QHT29314.1"/>
    <property type="molecule type" value="Genomic_DNA"/>
</dbReference>
<protein>
    <submittedName>
        <fullName evidence="1">Uncharacterized protein</fullName>
    </submittedName>
</protein>